<feature type="compositionally biased region" description="Polar residues" evidence="2">
    <location>
        <begin position="293"/>
        <end position="308"/>
    </location>
</feature>
<dbReference type="PROSITE" id="PS50158">
    <property type="entry name" value="ZF_CCHC"/>
    <property type="match status" value="1"/>
</dbReference>
<dbReference type="Proteomes" id="UP000694251">
    <property type="component" value="Chromosome 12"/>
</dbReference>
<sequence>MSTELALAASTSSSTTTQPRRNISPYDLTSGDNPDTLISKPLLRGPNYDEWATNLRLVLKARKKFGFADETIPQPAETDPDFDDWIANNALVVSWMKLTIHESIATSMSHLDDSHDLWTQIQKRFGVKDGQRIQRLKTELATCRQKGTPIETYYGKLSQLWRSLADYQQAKTMDEVRKEREKDKLHQFLMGLDESVYGAVKSALLSRVPLPSLEEAYNTLTQDEESKSLSRLHDDRNDGVSFAVQTTLRTRSLTDNRDFVSICSHCGRLGHLAENCFKLVGYPPWLGEKMRRNATSSSRNQSANTGRDSSVVPATSFKGKQSFGRGASANHVANLGECTTTATSSMSGPHHSNADWSWTTSIYGSNYFLTLVDDYTRAVWLYLLPSKQTAPMHLKNFISLVERQFSTKSFLFQPLFLTPRQLRSSLSPTKQSPSLPSESPSPTPVSITTTPKLTQSSSSTNLNDDDDAHIISDESTSLDEPPDNDDLNSSTTIESSPSLSSASPSPPLSPSPLIIDTPADSSSLTKTTEPEPELLGQGKRKKNPPVRLADYVTTLLHQPHPYKEAILDENWRCAVSDEIVSLENLGTWTVEDLPPGKKALGCKWVFRLKYKSDGTLERHKARLVVLGNNQTEGIDYSETFAPVAKMVTVRAFLQQVASLDWEVHQMDVHNAFLHGDLDEEVYMKFPPGFGSDDNRKVCRLRKALYGLKQAPRCWFAKLTTALKDYGFIQDISDYSLFTMERNGIRLHVLVYVDDLIITGSSLDVITEFKRSPTGIYLCQRKYAIDIITETGLLGVRPASHPLEQKNKLALASGDTISDPSRYRRLVGRLIYLGTTRPELSYAIHMLSQFMSDPKADHLEAALRVVRYLKSSPGQGILLRSNKSLVLTGWYDSGFDSCPITQRSLTGWFIQLGGSPISWKRKKHDVGSRSSAEAEYRAMADTVCELLWLRALHPALGISCNEPIMLYSNSLSAISLAANPVYHARTKHVGRDVHFVRDEIIRGTIATKHVSTTSQLADIMTKALGRREFEAFLLKLGICNLHTPACAGGGRGIGL</sequence>
<evidence type="ECO:0000259" key="3">
    <source>
        <dbReference type="PROSITE" id="PS50158"/>
    </source>
</evidence>
<feature type="compositionally biased region" description="Low complexity" evidence="2">
    <location>
        <begin position="432"/>
        <end position="462"/>
    </location>
</feature>
<dbReference type="PANTHER" id="PTHR11439">
    <property type="entry name" value="GAG-POL-RELATED RETROTRANSPOSON"/>
    <property type="match status" value="1"/>
</dbReference>
<reference evidence="4 5" key="1">
    <citation type="submission" date="2020-12" db="EMBL/GenBank/DDBJ databases">
        <title>Concerted genomic and epigenomic changes stabilize Arabidopsis allopolyploids.</title>
        <authorList>
            <person name="Chen Z."/>
        </authorList>
    </citation>
    <scope>NUCLEOTIDE SEQUENCE [LARGE SCALE GENOMIC DNA]</scope>
    <source>
        <strain evidence="4">As9502</strain>
        <tissue evidence="4">Leaf</tissue>
    </source>
</reference>
<evidence type="ECO:0000256" key="2">
    <source>
        <dbReference type="SAM" id="MobiDB-lite"/>
    </source>
</evidence>
<comment type="caution">
    <text evidence="4">The sequence shown here is derived from an EMBL/GenBank/DDBJ whole genome shotgun (WGS) entry which is preliminary data.</text>
</comment>
<feature type="region of interest" description="Disordered" evidence="2">
    <location>
        <begin position="1"/>
        <end position="32"/>
    </location>
</feature>
<dbReference type="InterPro" id="IPR029472">
    <property type="entry name" value="Copia-like_N"/>
</dbReference>
<dbReference type="EMBL" id="JAEFBJ010000012">
    <property type="protein sequence ID" value="KAG7547837.1"/>
    <property type="molecule type" value="Genomic_DNA"/>
</dbReference>
<feature type="compositionally biased region" description="Low complexity" evidence="2">
    <location>
        <begin position="1"/>
        <end position="17"/>
    </location>
</feature>
<dbReference type="CDD" id="cd09272">
    <property type="entry name" value="RNase_HI_RT_Ty1"/>
    <property type="match status" value="1"/>
</dbReference>
<proteinExistence type="predicted"/>
<name>A0A8T1YNM0_ARASU</name>
<evidence type="ECO:0000256" key="1">
    <source>
        <dbReference type="PROSITE-ProRule" id="PRU00047"/>
    </source>
</evidence>
<dbReference type="Pfam" id="PF14244">
    <property type="entry name" value="Retrotran_gag_3"/>
    <property type="match status" value="1"/>
</dbReference>
<keyword evidence="1" id="KW-0479">Metal-binding</keyword>
<keyword evidence="1" id="KW-0863">Zinc-finger</keyword>
<protein>
    <submittedName>
        <fullName evidence="4">Retrotransposon Copia-like N-terminal</fullName>
    </submittedName>
</protein>
<gene>
    <name evidence="4" type="ORF">ISN44_As12g030480</name>
</gene>
<dbReference type="Pfam" id="PF07727">
    <property type="entry name" value="RVT_2"/>
    <property type="match status" value="1"/>
</dbReference>
<feature type="region of interest" description="Disordered" evidence="2">
    <location>
        <begin position="293"/>
        <end position="314"/>
    </location>
</feature>
<dbReference type="GO" id="GO:0003676">
    <property type="term" value="F:nucleic acid binding"/>
    <property type="evidence" value="ECO:0007669"/>
    <property type="project" value="InterPro"/>
</dbReference>
<accession>A0A8T1YNM0</accession>
<keyword evidence="1" id="KW-0862">Zinc</keyword>
<feature type="domain" description="CCHC-type" evidence="3">
    <location>
        <begin position="263"/>
        <end position="276"/>
    </location>
</feature>
<dbReference type="AlphaFoldDB" id="A0A8T1YNM0"/>
<dbReference type="InterPro" id="IPR013103">
    <property type="entry name" value="RVT_2"/>
</dbReference>
<evidence type="ECO:0000313" key="4">
    <source>
        <dbReference type="EMBL" id="KAG7547837.1"/>
    </source>
</evidence>
<dbReference type="PANTHER" id="PTHR11439:SF462">
    <property type="match status" value="1"/>
</dbReference>
<feature type="region of interest" description="Disordered" evidence="2">
    <location>
        <begin position="423"/>
        <end position="543"/>
    </location>
</feature>
<dbReference type="GO" id="GO:0008270">
    <property type="term" value="F:zinc ion binding"/>
    <property type="evidence" value="ECO:0007669"/>
    <property type="project" value="UniProtKB-KW"/>
</dbReference>
<organism evidence="4 5">
    <name type="scientific">Arabidopsis suecica</name>
    <name type="common">Swedish thale-cress</name>
    <name type="synonym">Cardaminopsis suecica</name>
    <dbReference type="NCBI Taxonomy" id="45249"/>
    <lineage>
        <taxon>Eukaryota</taxon>
        <taxon>Viridiplantae</taxon>
        <taxon>Streptophyta</taxon>
        <taxon>Embryophyta</taxon>
        <taxon>Tracheophyta</taxon>
        <taxon>Spermatophyta</taxon>
        <taxon>Magnoliopsida</taxon>
        <taxon>eudicotyledons</taxon>
        <taxon>Gunneridae</taxon>
        <taxon>Pentapetalae</taxon>
        <taxon>rosids</taxon>
        <taxon>malvids</taxon>
        <taxon>Brassicales</taxon>
        <taxon>Brassicaceae</taxon>
        <taxon>Camelineae</taxon>
        <taxon>Arabidopsis</taxon>
    </lineage>
</organism>
<dbReference type="OrthoDB" id="414945at2759"/>
<dbReference type="InterPro" id="IPR001878">
    <property type="entry name" value="Znf_CCHC"/>
</dbReference>
<feature type="compositionally biased region" description="Acidic residues" evidence="2">
    <location>
        <begin position="476"/>
        <end position="486"/>
    </location>
</feature>
<feature type="compositionally biased region" description="Low complexity" evidence="2">
    <location>
        <begin position="489"/>
        <end position="503"/>
    </location>
</feature>
<keyword evidence="5" id="KW-1185">Reference proteome</keyword>
<evidence type="ECO:0000313" key="5">
    <source>
        <dbReference type="Proteomes" id="UP000694251"/>
    </source>
</evidence>